<dbReference type="InterPro" id="IPR041562">
    <property type="entry name" value="MCM_lid"/>
</dbReference>
<dbReference type="PANTHER" id="PTHR11630:SF44">
    <property type="entry name" value="DNA REPLICATION LICENSING FACTOR MCM2"/>
    <property type="match status" value="1"/>
</dbReference>
<dbReference type="AlphaFoldDB" id="A0A3P6TB87"/>
<accession>A0A3P6TB87</accession>
<dbReference type="GO" id="GO:1902975">
    <property type="term" value="P:mitotic DNA replication initiation"/>
    <property type="evidence" value="ECO:0007669"/>
    <property type="project" value="TreeGrafter"/>
</dbReference>
<dbReference type="PANTHER" id="PTHR11630">
    <property type="entry name" value="DNA REPLICATION LICENSING FACTOR MCM FAMILY MEMBER"/>
    <property type="match status" value="1"/>
</dbReference>
<protein>
    <recommendedName>
        <fullName evidence="1">MCM AAA-lid domain-containing protein</fullName>
    </recommendedName>
</protein>
<dbReference type="EMBL" id="UYRV01025740">
    <property type="protein sequence ID" value="VDK78065.1"/>
    <property type="molecule type" value="Genomic_DNA"/>
</dbReference>
<dbReference type="InterPro" id="IPR027417">
    <property type="entry name" value="P-loop_NTPase"/>
</dbReference>
<evidence type="ECO:0000313" key="3">
    <source>
        <dbReference type="Proteomes" id="UP000271889"/>
    </source>
</evidence>
<name>A0A3P6TB87_CYLGO</name>
<dbReference type="InterPro" id="IPR031327">
    <property type="entry name" value="MCM"/>
</dbReference>
<gene>
    <name evidence="2" type="ORF">CGOC_LOCUS7420</name>
</gene>
<dbReference type="GO" id="GO:0003697">
    <property type="term" value="F:single-stranded DNA binding"/>
    <property type="evidence" value="ECO:0007669"/>
    <property type="project" value="TreeGrafter"/>
</dbReference>
<feature type="domain" description="MCM AAA-lid" evidence="1">
    <location>
        <begin position="3"/>
        <end position="48"/>
    </location>
</feature>
<dbReference type="GO" id="GO:0000727">
    <property type="term" value="P:double-strand break repair via break-induced replication"/>
    <property type="evidence" value="ECO:0007669"/>
    <property type="project" value="TreeGrafter"/>
</dbReference>
<dbReference type="GO" id="GO:0005524">
    <property type="term" value="F:ATP binding"/>
    <property type="evidence" value="ECO:0007669"/>
    <property type="project" value="InterPro"/>
</dbReference>
<keyword evidence="3" id="KW-1185">Reference proteome</keyword>
<evidence type="ECO:0000259" key="1">
    <source>
        <dbReference type="Pfam" id="PF17855"/>
    </source>
</evidence>
<organism evidence="2 3">
    <name type="scientific">Cylicostephanus goldi</name>
    <name type="common">Nematode worm</name>
    <dbReference type="NCBI Taxonomy" id="71465"/>
    <lineage>
        <taxon>Eukaryota</taxon>
        <taxon>Metazoa</taxon>
        <taxon>Ecdysozoa</taxon>
        <taxon>Nematoda</taxon>
        <taxon>Chromadorea</taxon>
        <taxon>Rhabditida</taxon>
        <taxon>Rhabditina</taxon>
        <taxon>Rhabditomorpha</taxon>
        <taxon>Strongyloidea</taxon>
        <taxon>Strongylidae</taxon>
        <taxon>Cylicostephanus</taxon>
    </lineage>
</organism>
<evidence type="ECO:0000313" key="2">
    <source>
        <dbReference type="EMBL" id="VDK78065.1"/>
    </source>
</evidence>
<dbReference type="GO" id="GO:0005634">
    <property type="term" value="C:nucleus"/>
    <property type="evidence" value="ECO:0007669"/>
    <property type="project" value="TreeGrafter"/>
</dbReference>
<feature type="non-terminal residue" evidence="2">
    <location>
        <position position="104"/>
    </location>
</feature>
<sequence>MATGSVAVTVRHVESMIRLAEAHAKLHLRTYVNDDDVQAAIRMMLESFISTQKASIVRQMRKTFTKYLTTNQSSSELLLFILKQLIKEQMHYETARGKDDITSI</sequence>
<proteinExistence type="predicted"/>
<dbReference type="OrthoDB" id="844at2759"/>
<dbReference type="GO" id="GO:0017116">
    <property type="term" value="F:single-stranded DNA helicase activity"/>
    <property type="evidence" value="ECO:0007669"/>
    <property type="project" value="TreeGrafter"/>
</dbReference>
<dbReference type="GO" id="GO:0043138">
    <property type="term" value="F:3'-5' DNA helicase activity"/>
    <property type="evidence" value="ECO:0007669"/>
    <property type="project" value="TreeGrafter"/>
</dbReference>
<dbReference type="GO" id="GO:0042555">
    <property type="term" value="C:MCM complex"/>
    <property type="evidence" value="ECO:0007669"/>
    <property type="project" value="TreeGrafter"/>
</dbReference>
<dbReference type="Gene3D" id="3.40.50.300">
    <property type="entry name" value="P-loop containing nucleotide triphosphate hydrolases"/>
    <property type="match status" value="1"/>
</dbReference>
<dbReference type="Proteomes" id="UP000271889">
    <property type="component" value="Unassembled WGS sequence"/>
</dbReference>
<reference evidence="2 3" key="1">
    <citation type="submission" date="2018-11" db="EMBL/GenBank/DDBJ databases">
        <authorList>
            <consortium name="Pathogen Informatics"/>
        </authorList>
    </citation>
    <scope>NUCLEOTIDE SEQUENCE [LARGE SCALE GENOMIC DNA]</scope>
</reference>
<dbReference type="Pfam" id="PF17855">
    <property type="entry name" value="MCM_lid"/>
    <property type="match status" value="1"/>
</dbReference>